<gene>
    <name evidence="1" type="ORF">LCGC14_1958750</name>
</gene>
<accession>A0A0F9FF58</accession>
<reference evidence="1" key="1">
    <citation type="journal article" date="2015" name="Nature">
        <title>Complex archaea that bridge the gap between prokaryotes and eukaryotes.</title>
        <authorList>
            <person name="Spang A."/>
            <person name="Saw J.H."/>
            <person name="Jorgensen S.L."/>
            <person name="Zaremba-Niedzwiedzka K."/>
            <person name="Martijn J."/>
            <person name="Lind A.E."/>
            <person name="van Eijk R."/>
            <person name="Schleper C."/>
            <person name="Guy L."/>
            <person name="Ettema T.J."/>
        </authorList>
    </citation>
    <scope>NUCLEOTIDE SEQUENCE</scope>
</reference>
<organism evidence="1">
    <name type="scientific">marine sediment metagenome</name>
    <dbReference type="NCBI Taxonomy" id="412755"/>
    <lineage>
        <taxon>unclassified sequences</taxon>
        <taxon>metagenomes</taxon>
        <taxon>ecological metagenomes</taxon>
    </lineage>
</organism>
<dbReference type="AlphaFoldDB" id="A0A0F9FF58"/>
<sequence>MSFEAFMKRACIQTAVYWNAPVAAEDGSNTFATPTEISCLWKDKITMMRDNDGKDIISKASVHVLEDIDEMGMLFLGTLADLSTAQKADPRKVSNAYEIKVFVKTPGRHLNGEFARRAML</sequence>
<evidence type="ECO:0000313" key="1">
    <source>
        <dbReference type="EMBL" id="KKL85034.1"/>
    </source>
</evidence>
<protein>
    <submittedName>
        <fullName evidence="1">Uncharacterized protein</fullName>
    </submittedName>
</protein>
<dbReference type="EMBL" id="LAZR01021520">
    <property type="protein sequence ID" value="KKL85034.1"/>
    <property type="molecule type" value="Genomic_DNA"/>
</dbReference>
<name>A0A0F9FF58_9ZZZZ</name>
<comment type="caution">
    <text evidence="1">The sequence shown here is derived from an EMBL/GenBank/DDBJ whole genome shotgun (WGS) entry which is preliminary data.</text>
</comment>
<proteinExistence type="predicted"/>